<dbReference type="RefSeq" id="WP_185119780.1">
    <property type="nucleotide sequence ID" value="NZ_JACJVQ010000007.1"/>
</dbReference>
<dbReference type="GO" id="GO:0043565">
    <property type="term" value="F:sequence-specific DNA binding"/>
    <property type="evidence" value="ECO:0007669"/>
    <property type="project" value="InterPro"/>
</dbReference>
<evidence type="ECO:0000313" key="5">
    <source>
        <dbReference type="EMBL" id="MBB6634543.1"/>
    </source>
</evidence>
<keyword evidence="3" id="KW-0804">Transcription</keyword>
<keyword evidence="1" id="KW-0805">Transcription regulation</keyword>
<keyword evidence="6" id="KW-1185">Reference proteome</keyword>
<dbReference type="Pfam" id="PF12833">
    <property type="entry name" value="HTH_18"/>
    <property type="match status" value="1"/>
</dbReference>
<dbReference type="InterPro" id="IPR009057">
    <property type="entry name" value="Homeodomain-like_sf"/>
</dbReference>
<gene>
    <name evidence="5" type="ORF">H7B67_10520</name>
</gene>
<sequence length="413" mass="47939">MFNAAERTDAAYAGKLLHEMLQLTVYCLTDRQEVLFRSSSSAPHPLFDDPADLYRMIARQGSNLAGPILYESNDLEQFAVIPVKRQEDQPQAVIVIGPSTHRMASEKLYRELSIDHRIPIPQRPKWLEYWKSIPFADRMRFLHIGVSANWMLNGEALDITDVLQSSFRYKLPNGREEKELELAERRELSIFHEGIAEYRQMRELIRRGEPEELMRMLMTAVKDDSQVKDLSRQSRLRKVKNMCICAIALSSNDAMEGGLYEEAAMTLCDLHIQHIEELNELSQVEAAVFSAILDFADRVRQSRHRGVSKSVRASMEYIYLHLFEDIPMDKLAEVSGLNSHYLSQLFKKETGLSVTSYIQRERIEEAKRLLDNTRDPISQIGDRLTFYDQAHFVKAFKKHTGVTPRQYRNRRRE</sequence>
<dbReference type="GO" id="GO:0003700">
    <property type="term" value="F:DNA-binding transcription factor activity"/>
    <property type="evidence" value="ECO:0007669"/>
    <property type="project" value="InterPro"/>
</dbReference>
<dbReference type="InterPro" id="IPR018060">
    <property type="entry name" value="HTH_AraC"/>
</dbReference>
<name>A0A841SQ54_9BACL</name>
<dbReference type="EMBL" id="JACJVQ010000007">
    <property type="protein sequence ID" value="MBB6634543.1"/>
    <property type="molecule type" value="Genomic_DNA"/>
</dbReference>
<keyword evidence="2" id="KW-0238">DNA-binding</keyword>
<evidence type="ECO:0000256" key="1">
    <source>
        <dbReference type="ARBA" id="ARBA00023015"/>
    </source>
</evidence>
<dbReference type="AlphaFoldDB" id="A0A841SQ54"/>
<dbReference type="PANTHER" id="PTHR43280:SF2">
    <property type="entry name" value="HTH-TYPE TRANSCRIPTIONAL REGULATOR EXSA"/>
    <property type="match status" value="1"/>
</dbReference>
<evidence type="ECO:0000259" key="4">
    <source>
        <dbReference type="PROSITE" id="PS01124"/>
    </source>
</evidence>
<dbReference type="SMART" id="SM00342">
    <property type="entry name" value="HTH_ARAC"/>
    <property type="match status" value="1"/>
</dbReference>
<protein>
    <submittedName>
        <fullName evidence="5">Helix-turn-helix domain-containing protein</fullName>
    </submittedName>
</protein>
<dbReference type="PROSITE" id="PS01124">
    <property type="entry name" value="HTH_ARAC_FAMILY_2"/>
    <property type="match status" value="1"/>
</dbReference>
<organism evidence="5 6">
    <name type="scientific">Cohnella thailandensis</name>
    <dbReference type="NCBI Taxonomy" id="557557"/>
    <lineage>
        <taxon>Bacteria</taxon>
        <taxon>Bacillati</taxon>
        <taxon>Bacillota</taxon>
        <taxon>Bacilli</taxon>
        <taxon>Bacillales</taxon>
        <taxon>Paenibacillaceae</taxon>
        <taxon>Cohnella</taxon>
    </lineage>
</organism>
<dbReference type="SUPFAM" id="SSF46689">
    <property type="entry name" value="Homeodomain-like"/>
    <property type="match status" value="2"/>
</dbReference>
<evidence type="ECO:0000256" key="2">
    <source>
        <dbReference type="ARBA" id="ARBA00023125"/>
    </source>
</evidence>
<evidence type="ECO:0000256" key="3">
    <source>
        <dbReference type="ARBA" id="ARBA00023163"/>
    </source>
</evidence>
<reference evidence="5 6" key="1">
    <citation type="submission" date="2020-08" db="EMBL/GenBank/DDBJ databases">
        <title>Cohnella phylogeny.</title>
        <authorList>
            <person name="Dunlap C."/>
        </authorList>
    </citation>
    <scope>NUCLEOTIDE SEQUENCE [LARGE SCALE GENOMIC DNA]</scope>
    <source>
        <strain evidence="5 6">DSM 25241</strain>
    </source>
</reference>
<dbReference type="Proteomes" id="UP000535838">
    <property type="component" value="Unassembled WGS sequence"/>
</dbReference>
<dbReference type="PANTHER" id="PTHR43280">
    <property type="entry name" value="ARAC-FAMILY TRANSCRIPTIONAL REGULATOR"/>
    <property type="match status" value="1"/>
</dbReference>
<accession>A0A841SQ54</accession>
<dbReference type="Gene3D" id="1.10.10.60">
    <property type="entry name" value="Homeodomain-like"/>
    <property type="match status" value="2"/>
</dbReference>
<proteinExistence type="predicted"/>
<comment type="caution">
    <text evidence="5">The sequence shown here is derived from an EMBL/GenBank/DDBJ whole genome shotgun (WGS) entry which is preliminary data.</text>
</comment>
<evidence type="ECO:0000313" key="6">
    <source>
        <dbReference type="Proteomes" id="UP000535838"/>
    </source>
</evidence>
<feature type="domain" description="HTH araC/xylS-type" evidence="4">
    <location>
        <begin position="312"/>
        <end position="410"/>
    </location>
</feature>